<dbReference type="SMART" id="SM00320">
    <property type="entry name" value="WD40"/>
    <property type="match status" value="5"/>
</dbReference>
<evidence type="ECO:0000256" key="4">
    <source>
        <dbReference type="ARBA" id="ARBA00023242"/>
    </source>
</evidence>
<dbReference type="PROSITE" id="PS50294">
    <property type="entry name" value="WD_REPEATS_REGION"/>
    <property type="match status" value="1"/>
</dbReference>
<feature type="repeat" description="WD" evidence="5">
    <location>
        <begin position="200"/>
        <end position="235"/>
    </location>
</feature>
<dbReference type="InterPro" id="IPR015943">
    <property type="entry name" value="WD40/YVTN_repeat-like_dom_sf"/>
</dbReference>
<accession>A0A1Y1IL79</accession>
<dbReference type="Gene3D" id="2.130.10.10">
    <property type="entry name" value="YVTN repeat-like/Quinoprotein amine dehydrogenase"/>
    <property type="match status" value="2"/>
</dbReference>
<feature type="compositionally biased region" description="Acidic residues" evidence="6">
    <location>
        <begin position="658"/>
        <end position="684"/>
    </location>
</feature>
<dbReference type="GO" id="GO:0005730">
    <property type="term" value="C:nucleolus"/>
    <property type="evidence" value="ECO:0007669"/>
    <property type="project" value="UniProtKB-SubCell"/>
</dbReference>
<protein>
    <submittedName>
        <fullName evidence="8">U3 small nucleolar RNA-associated protein 5</fullName>
    </submittedName>
</protein>
<dbReference type="AlphaFoldDB" id="A0A1Y1IL79"/>
<comment type="subcellular location">
    <subcellularLocation>
        <location evidence="1">Nucleus</location>
        <location evidence="1">Nucleolus</location>
    </subcellularLocation>
</comment>
<dbReference type="Proteomes" id="UP000054558">
    <property type="component" value="Unassembled WGS sequence"/>
</dbReference>
<name>A0A1Y1IL79_KLENI</name>
<feature type="compositionally biased region" description="Acidic residues" evidence="6">
    <location>
        <begin position="630"/>
        <end position="651"/>
    </location>
</feature>
<dbReference type="InterPro" id="IPR007148">
    <property type="entry name" value="SSU_processome_Utp12"/>
</dbReference>
<keyword evidence="3" id="KW-0677">Repeat</keyword>
<dbReference type="InterPro" id="IPR001680">
    <property type="entry name" value="WD40_rpt"/>
</dbReference>
<evidence type="ECO:0000256" key="3">
    <source>
        <dbReference type="ARBA" id="ARBA00022737"/>
    </source>
</evidence>
<evidence type="ECO:0000259" key="7">
    <source>
        <dbReference type="Pfam" id="PF04003"/>
    </source>
</evidence>
<sequence>MDSSGAAPLEGLLAAFSPEGDTLAVTSGDGRIKTWDVSSGRLRADLAAGDATITKAAAGTPGGLGLHISALTWGQGPAAKAAKKKKARAPPPLIAAASSTGDVLAWDAALGELRWRTTAVHAGPVGALAAGPQGAVVYTGGADGRVCQLAAATGALLAQDRLERHGVAALAVSPDGARLLVASARIRLVDLASKRKLRKLAGHAGRVRALAYTPDGAYGLSAAAGDRHVALWDLSDERSDGGVQPAAALLAMEEPAVAVSCAAGPAHRGVTIVALAQNGDAYVWRGEGGLGAAAAAPTRIRSGGQRSAAESSGAVLAACALEGGSVLLAHGSAASPSFETVPASRLVGGQVTLSPPLQNGLLEDGATPAARTSREAGTPAVVGPDSGGGGVSAVLHERDAGRAGKQGRKKRRAEDEAGAAGAEPATRAEWEGGGGGRGGGGAEEKEETLGERVAALELAGAAGGSGRQDEVAGGAAGSSAPRAHSLQVLLTQALASQDGQLLEKCLAVGDEKVIGNTVRRLRASDAAALLASLTAKLQARPSRGMTLLPWIRAALLQHAGTLMAAPGAQPSLLALHQLIDARLAVFPPLLALSGRLDLMMAQVAAFSDAHHGSGGASALDAGTAVYEEGHSDEEGDAEGVVEEVGDMETSDSDAAGGAEDEETGDWETDDEDDDEDDDDNDEGP</sequence>
<keyword evidence="4" id="KW-0539">Nucleus</keyword>
<keyword evidence="2 5" id="KW-0853">WD repeat</keyword>
<reference evidence="8 9" key="1">
    <citation type="journal article" date="2014" name="Nat. Commun.">
        <title>Klebsormidium flaccidum genome reveals primary factors for plant terrestrial adaptation.</title>
        <authorList>
            <person name="Hori K."/>
            <person name="Maruyama F."/>
            <person name="Fujisawa T."/>
            <person name="Togashi T."/>
            <person name="Yamamoto N."/>
            <person name="Seo M."/>
            <person name="Sato S."/>
            <person name="Yamada T."/>
            <person name="Mori H."/>
            <person name="Tajima N."/>
            <person name="Moriyama T."/>
            <person name="Ikeuchi M."/>
            <person name="Watanabe M."/>
            <person name="Wada H."/>
            <person name="Kobayashi K."/>
            <person name="Saito M."/>
            <person name="Masuda T."/>
            <person name="Sasaki-Sekimoto Y."/>
            <person name="Mashiguchi K."/>
            <person name="Awai K."/>
            <person name="Shimojima M."/>
            <person name="Masuda S."/>
            <person name="Iwai M."/>
            <person name="Nobusawa T."/>
            <person name="Narise T."/>
            <person name="Kondo S."/>
            <person name="Saito H."/>
            <person name="Sato R."/>
            <person name="Murakawa M."/>
            <person name="Ihara Y."/>
            <person name="Oshima-Yamada Y."/>
            <person name="Ohtaka K."/>
            <person name="Satoh M."/>
            <person name="Sonobe K."/>
            <person name="Ishii M."/>
            <person name="Ohtani R."/>
            <person name="Kanamori-Sato M."/>
            <person name="Honoki R."/>
            <person name="Miyazaki D."/>
            <person name="Mochizuki H."/>
            <person name="Umetsu J."/>
            <person name="Higashi K."/>
            <person name="Shibata D."/>
            <person name="Kamiya Y."/>
            <person name="Sato N."/>
            <person name="Nakamura Y."/>
            <person name="Tabata S."/>
            <person name="Ida S."/>
            <person name="Kurokawa K."/>
            <person name="Ohta H."/>
        </authorList>
    </citation>
    <scope>NUCLEOTIDE SEQUENCE [LARGE SCALE GENOMIC DNA]</scope>
    <source>
        <strain evidence="8 9">NIES-2285</strain>
    </source>
</reference>
<dbReference type="EMBL" id="DF237731">
    <property type="protein sequence ID" value="GAQ91423.1"/>
    <property type="molecule type" value="Genomic_DNA"/>
</dbReference>
<evidence type="ECO:0000256" key="2">
    <source>
        <dbReference type="ARBA" id="ARBA00022574"/>
    </source>
</evidence>
<feature type="domain" description="Small-subunit processome Utp12" evidence="7">
    <location>
        <begin position="498"/>
        <end position="599"/>
    </location>
</feature>
<feature type="repeat" description="WD" evidence="5">
    <location>
        <begin position="15"/>
        <end position="45"/>
    </location>
</feature>
<dbReference type="Pfam" id="PF00400">
    <property type="entry name" value="WD40"/>
    <property type="match status" value="2"/>
</dbReference>
<evidence type="ECO:0000313" key="9">
    <source>
        <dbReference type="Proteomes" id="UP000054558"/>
    </source>
</evidence>
<dbReference type="OMA" id="PCTALTW"/>
<proteinExistence type="predicted"/>
<dbReference type="InterPro" id="IPR019775">
    <property type="entry name" value="WD40_repeat_CS"/>
</dbReference>
<dbReference type="Pfam" id="PF04003">
    <property type="entry name" value="Utp12"/>
    <property type="match status" value="1"/>
</dbReference>
<feature type="compositionally biased region" description="Gly residues" evidence="6">
    <location>
        <begin position="431"/>
        <end position="441"/>
    </location>
</feature>
<dbReference type="STRING" id="105231.A0A1Y1IL79"/>
<evidence type="ECO:0000256" key="1">
    <source>
        <dbReference type="ARBA" id="ARBA00004604"/>
    </source>
</evidence>
<dbReference type="InterPro" id="IPR011047">
    <property type="entry name" value="Quinoprotein_ADH-like_sf"/>
</dbReference>
<gene>
    <name evidence="8" type="ORF">KFL_007820050</name>
</gene>
<feature type="region of interest" description="Disordered" evidence="6">
    <location>
        <begin position="354"/>
        <end position="447"/>
    </location>
</feature>
<organism evidence="8 9">
    <name type="scientific">Klebsormidium nitens</name>
    <name type="common">Green alga</name>
    <name type="synonym">Ulothrix nitens</name>
    <dbReference type="NCBI Taxonomy" id="105231"/>
    <lineage>
        <taxon>Eukaryota</taxon>
        <taxon>Viridiplantae</taxon>
        <taxon>Streptophyta</taxon>
        <taxon>Klebsormidiophyceae</taxon>
        <taxon>Klebsormidiales</taxon>
        <taxon>Klebsormidiaceae</taxon>
        <taxon>Klebsormidium</taxon>
    </lineage>
</organism>
<feature type="compositionally biased region" description="Low complexity" evidence="6">
    <location>
        <begin position="418"/>
        <end position="427"/>
    </location>
</feature>
<evidence type="ECO:0000256" key="6">
    <source>
        <dbReference type="SAM" id="MobiDB-lite"/>
    </source>
</evidence>
<dbReference type="SUPFAM" id="SSF50998">
    <property type="entry name" value="Quinoprotein alcohol dehydrogenase-like"/>
    <property type="match status" value="1"/>
</dbReference>
<dbReference type="PROSITE" id="PS00678">
    <property type="entry name" value="WD_REPEATS_1"/>
    <property type="match status" value="1"/>
</dbReference>
<feature type="region of interest" description="Disordered" evidence="6">
    <location>
        <begin position="627"/>
        <end position="684"/>
    </location>
</feature>
<dbReference type="PANTHER" id="PTHR45290:SF1">
    <property type="entry name" value="OS03G0300300 PROTEIN"/>
    <property type="match status" value="1"/>
</dbReference>
<evidence type="ECO:0000313" key="8">
    <source>
        <dbReference type="EMBL" id="GAQ91423.1"/>
    </source>
</evidence>
<dbReference type="OrthoDB" id="30195at2759"/>
<dbReference type="PROSITE" id="PS50082">
    <property type="entry name" value="WD_REPEATS_2"/>
    <property type="match status" value="2"/>
</dbReference>
<keyword evidence="9" id="KW-1185">Reference proteome</keyword>
<dbReference type="PANTHER" id="PTHR45290">
    <property type="entry name" value="OS03G0300300 PROTEIN"/>
    <property type="match status" value="1"/>
</dbReference>
<evidence type="ECO:0000256" key="5">
    <source>
        <dbReference type="PROSITE-ProRule" id="PRU00221"/>
    </source>
</evidence>